<keyword evidence="2" id="KW-1185">Reference proteome</keyword>
<protein>
    <recommendedName>
        <fullName evidence="3">Sugar ABC transporter ATPase</fullName>
    </recommendedName>
</protein>
<reference evidence="1 2" key="1">
    <citation type="submission" date="2019-11" db="EMBL/GenBank/DDBJ databases">
        <title>Draft Genome Sequences of Six Type Strains of the Genus Massilia.</title>
        <authorList>
            <person name="Miess H."/>
            <person name="Frediansyah A."/>
            <person name="Goeker M."/>
            <person name="Gross H."/>
        </authorList>
    </citation>
    <scope>NUCLEOTIDE SEQUENCE [LARGE SCALE GENOMIC DNA]</scope>
    <source>
        <strain evidence="1 2">DSM 17513</strain>
    </source>
</reference>
<comment type="caution">
    <text evidence="1">The sequence shown here is derived from an EMBL/GenBank/DDBJ whole genome shotgun (WGS) entry which is preliminary data.</text>
</comment>
<evidence type="ECO:0000313" key="2">
    <source>
        <dbReference type="Proteomes" id="UP000431684"/>
    </source>
</evidence>
<dbReference type="Proteomes" id="UP000431684">
    <property type="component" value="Unassembled WGS sequence"/>
</dbReference>
<organism evidence="1 2">
    <name type="scientific">Pseudoduganella dura</name>
    <dbReference type="NCBI Taxonomy" id="321982"/>
    <lineage>
        <taxon>Bacteria</taxon>
        <taxon>Pseudomonadati</taxon>
        <taxon>Pseudomonadota</taxon>
        <taxon>Betaproteobacteria</taxon>
        <taxon>Burkholderiales</taxon>
        <taxon>Oxalobacteraceae</taxon>
        <taxon>Telluria group</taxon>
        <taxon>Pseudoduganella</taxon>
    </lineage>
</organism>
<accession>A0A6I3XAT3</accession>
<name>A0A6I3XAT3_9BURK</name>
<dbReference type="AlphaFoldDB" id="A0A6I3XAT3"/>
<dbReference type="RefSeq" id="WP_155709757.1">
    <property type="nucleotide sequence ID" value="NZ_BMWU01000012.1"/>
</dbReference>
<sequence>MGVYVDTILDREVETLEQAQEAAAAMVAWLVDRRIIEDRQCDACFGDGPCYPAGRDFMLVHQTAPGDTGTGADEPSHAAMRVAIGREFLFSRSAGFDTVACPKCRKDVDIRNYLDAGSDWLEGGPDTVACPDCGATSPLREWEHDGSGFVMLAFEFFDWPEPSPEFIDAFARRLGHRITYFSEKR</sequence>
<proteinExistence type="predicted"/>
<evidence type="ECO:0008006" key="3">
    <source>
        <dbReference type="Google" id="ProtNLM"/>
    </source>
</evidence>
<dbReference type="EMBL" id="WNWM01000002">
    <property type="protein sequence ID" value="MUI14014.1"/>
    <property type="molecule type" value="Genomic_DNA"/>
</dbReference>
<dbReference type="OrthoDB" id="3468002at2"/>
<evidence type="ECO:0000313" key="1">
    <source>
        <dbReference type="EMBL" id="MUI14014.1"/>
    </source>
</evidence>
<gene>
    <name evidence="1" type="ORF">GJV26_16350</name>
</gene>